<accession>A0A8S3ZL62</accession>
<name>A0A8S3ZL62_9EUPU</name>
<evidence type="ECO:0000313" key="1">
    <source>
        <dbReference type="EMBL" id="CAG5128400.1"/>
    </source>
</evidence>
<dbReference type="OrthoDB" id="6020635at2759"/>
<dbReference type="AlphaFoldDB" id="A0A8S3ZL62"/>
<protein>
    <submittedName>
        <fullName evidence="1">Uncharacterized protein</fullName>
    </submittedName>
</protein>
<dbReference type="GO" id="GO:0005737">
    <property type="term" value="C:cytoplasm"/>
    <property type="evidence" value="ECO:0007669"/>
    <property type="project" value="TreeGrafter"/>
</dbReference>
<sequence length="120" mass="13776">MTVCRRGIDKRKEIAGCDRSNTKCMLYCKDEEYMKELFRKVFMESVYPVSYLARTPEYKMGDTEVEQLRRESATKFAELKSMGKTPLSALLSVDLLFQPFQMSEAAFDIIGPYSLVAESS</sequence>
<comment type="caution">
    <text evidence="1">The sequence shown here is derived from an EMBL/GenBank/DDBJ whole genome shotgun (WGS) entry which is preliminary data.</text>
</comment>
<proteinExistence type="predicted"/>
<reference evidence="1" key="1">
    <citation type="submission" date="2021-04" db="EMBL/GenBank/DDBJ databases">
        <authorList>
            <consortium name="Molecular Ecology Group"/>
        </authorList>
    </citation>
    <scope>NUCLEOTIDE SEQUENCE</scope>
</reference>
<gene>
    <name evidence="1" type="ORF">CUNI_LOCUS13958</name>
</gene>
<dbReference type="PANTHER" id="PTHR15176:SF1">
    <property type="entry name" value="NEPHROCYSTIN-1"/>
    <property type="match status" value="1"/>
</dbReference>
<keyword evidence="2" id="KW-1185">Reference proteome</keyword>
<dbReference type="GO" id="GO:0090251">
    <property type="term" value="P:protein localization involved in establishment of planar polarity"/>
    <property type="evidence" value="ECO:0007669"/>
    <property type="project" value="TreeGrafter"/>
</dbReference>
<dbReference type="EMBL" id="CAJHNH020003046">
    <property type="protein sequence ID" value="CAG5128400.1"/>
    <property type="molecule type" value="Genomic_DNA"/>
</dbReference>
<dbReference type="Proteomes" id="UP000678393">
    <property type="component" value="Unassembled WGS sequence"/>
</dbReference>
<dbReference type="PANTHER" id="PTHR15176">
    <property type="entry name" value="NEPHROCYSTIN"/>
    <property type="match status" value="1"/>
</dbReference>
<dbReference type="GO" id="GO:0005929">
    <property type="term" value="C:cilium"/>
    <property type="evidence" value="ECO:0007669"/>
    <property type="project" value="TreeGrafter"/>
</dbReference>
<dbReference type="InterPro" id="IPR039687">
    <property type="entry name" value="NPHP1"/>
</dbReference>
<organism evidence="1 2">
    <name type="scientific">Candidula unifasciata</name>
    <dbReference type="NCBI Taxonomy" id="100452"/>
    <lineage>
        <taxon>Eukaryota</taxon>
        <taxon>Metazoa</taxon>
        <taxon>Spiralia</taxon>
        <taxon>Lophotrochozoa</taxon>
        <taxon>Mollusca</taxon>
        <taxon>Gastropoda</taxon>
        <taxon>Heterobranchia</taxon>
        <taxon>Euthyneura</taxon>
        <taxon>Panpulmonata</taxon>
        <taxon>Eupulmonata</taxon>
        <taxon>Stylommatophora</taxon>
        <taxon>Helicina</taxon>
        <taxon>Helicoidea</taxon>
        <taxon>Geomitridae</taxon>
        <taxon>Candidula</taxon>
    </lineage>
</organism>
<evidence type="ECO:0000313" key="2">
    <source>
        <dbReference type="Proteomes" id="UP000678393"/>
    </source>
</evidence>